<evidence type="ECO:0000313" key="2">
    <source>
        <dbReference type="Proteomes" id="UP001057877"/>
    </source>
</evidence>
<protein>
    <submittedName>
        <fullName evidence="1">Uncharacterized protein</fullName>
    </submittedName>
</protein>
<dbReference type="RefSeq" id="WP_258388841.1">
    <property type="nucleotide sequence ID" value="NZ_CP091430.1"/>
</dbReference>
<keyword evidence="2" id="KW-1185">Reference proteome</keyword>
<dbReference type="EMBL" id="CP091430">
    <property type="protein sequence ID" value="UVI32791.1"/>
    <property type="molecule type" value="Genomic_DNA"/>
</dbReference>
<organism evidence="1 2">
    <name type="scientific">Paenibacillus spongiae</name>
    <dbReference type="NCBI Taxonomy" id="2909671"/>
    <lineage>
        <taxon>Bacteria</taxon>
        <taxon>Bacillati</taxon>
        <taxon>Bacillota</taxon>
        <taxon>Bacilli</taxon>
        <taxon>Bacillales</taxon>
        <taxon>Paenibacillaceae</taxon>
        <taxon>Paenibacillus</taxon>
    </lineage>
</organism>
<dbReference type="Proteomes" id="UP001057877">
    <property type="component" value="Chromosome"/>
</dbReference>
<sequence length="61" mass="6967">MHIPENYTIKLNTLATSNQLPDVGYFIEQDMPPWVENGKIDGFNSSLQGWKNRKKVGPNSF</sequence>
<gene>
    <name evidence="1" type="ORF">L1F29_13580</name>
</gene>
<name>A0ABY5SFS5_9BACL</name>
<accession>A0ABY5SFS5</accession>
<reference evidence="1" key="1">
    <citation type="submission" date="2022-01" db="EMBL/GenBank/DDBJ databases">
        <title>Paenibacillus spongiae sp. nov., isolated from marine sponge.</title>
        <authorList>
            <person name="Li Z."/>
            <person name="Zhang M."/>
        </authorList>
    </citation>
    <scope>NUCLEOTIDE SEQUENCE</scope>
    <source>
        <strain evidence="1">PHS-Z3</strain>
    </source>
</reference>
<proteinExistence type="predicted"/>
<evidence type="ECO:0000313" key="1">
    <source>
        <dbReference type="EMBL" id="UVI32791.1"/>
    </source>
</evidence>